<proteinExistence type="predicted"/>
<reference evidence="1" key="1">
    <citation type="submission" date="2024-08" db="EMBL/GenBank/DDBJ databases">
        <authorList>
            <person name="Chaddad Z."/>
            <person name="Lamrabet M."/>
            <person name="Bouhnik O."/>
            <person name="Alami S."/>
            <person name="Wipf D."/>
            <person name="Courty P.E."/>
            <person name="Missbah El Idrissi M."/>
        </authorList>
    </citation>
    <scope>NUCLEOTIDE SEQUENCE</scope>
    <source>
        <strain evidence="1">LLZ17</strain>
    </source>
</reference>
<dbReference type="RefSeq" id="WP_369723686.1">
    <property type="nucleotide sequence ID" value="NZ_CP165734.1"/>
</dbReference>
<protein>
    <submittedName>
        <fullName evidence="1">Uncharacterized protein</fullName>
    </submittedName>
</protein>
<dbReference type="EMBL" id="CP165734">
    <property type="protein sequence ID" value="XDV59135.1"/>
    <property type="molecule type" value="Genomic_DNA"/>
</dbReference>
<gene>
    <name evidence="1" type="ORF">AB8Z38_06820</name>
</gene>
<accession>A0AB39XMI1</accession>
<name>A0AB39XMI1_9BRAD</name>
<evidence type="ECO:0000313" key="1">
    <source>
        <dbReference type="EMBL" id="XDV59135.1"/>
    </source>
</evidence>
<sequence>MRENKRKTLRALLIFLGRIMDDKSKLPPTRRNAAIAQAARTESRGWRYLAGEPDDINELLAVVGEAPSLLLRNRIDPDSNHRPIGSKDEKYAAKDAEIIAEIRGGKPKPAAIYARFKVRKQYGTHARRIKRKMDEQDAETRRIVALQTPNLHVVDNK</sequence>
<dbReference type="AlphaFoldDB" id="A0AB39XMI1"/>
<organism evidence="1">
    <name type="scientific">Bradyrhizobium sp. LLZ17</name>
    <dbReference type="NCBI Taxonomy" id="3239388"/>
    <lineage>
        <taxon>Bacteria</taxon>
        <taxon>Pseudomonadati</taxon>
        <taxon>Pseudomonadota</taxon>
        <taxon>Alphaproteobacteria</taxon>
        <taxon>Hyphomicrobiales</taxon>
        <taxon>Nitrobacteraceae</taxon>
        <taxon>Bradyrhizobium</taxon>
    </lineage>
</organism>